<dbReference type="InterPro" id="IPR036890">
    <property type="entry name" value="HATPase_C_sf"/>
</dbReference>
<dbReference type="GO" id="GO:0016301">
    <property type="term" value="F:kinase activity"/>
    <property type="evidence" value="ECO:0007669"/>
    <property type="project" value="UniProtKB-KW"/>
</dbReference>
<feature type="chain" id="PRO_5047258115" description="histidine kinase" evidence="4">
    <location>
        <begin position="21"/>
        <end position="1162"/>
    </location>
</feature>
<dbReference type="SUPFAM" id="SSF55874">
    <property type="entry name" value="ATPase domain of HSP90 chaperone/DNA topoisomerase II/histidine kinase"/>
    <property type="match status" value="1"/>
</dbReference>
<accession>A0ABU1W1V8</accession>
<dbReference type="CDD" id="cd00082">
    <property type="entry name" value="HisKA"/>
    <property type="match status" value="1"/>
</dbReference>
<dbReference type="Gene3D" id="3.30.565.10">
    <property type="entry name" value="Histidine kinase-like ATPase, C-terminal domain"/>
    <property type="match status" value="1"/>
</dbReference>
<evidence type="ECO:0000256" key="3">
    <source>
        <dbReference type="ARBA" id="ARBA00022553"/>
    </source>
</evidence>
<feature type="signal peptide" evidence="4">
    <location>
        <begin position="1"/>
        <end position="20"/>
    </location>
</feature>
<dbReference type="Gene3D" id="2.60.40.10">
    <property type="entry name" value="Immunoglobulins"/>
    <property type="match status" value="1"/>
</dbReference>
<dbReference type="Pfam" id="PF07495">
    <property type="entry name" value="Y_Y_Y"/>
    <property type="match status" value="1"/>
</dbReference>
<dbReference type="Proteomes" id="UP001257909">
    <property type="component" value="Unassembled WGS sequence"/>
</dbReference>
<dbReference type="Pfam" id="PF07494">
    <property type="entry name" value="Reg_prop"/>
    <property type="match status" value="1"/>
</dbReference>
<dbReference type="EMBL" id="JAVDWR010000009">
    <property type="protein sequence ID" value="MDR7121780.1"/>
    <property type="molecule type" value="Genomic_DNA"/>
</dbReference>
<gene>
    <name evidence="6" type="ORF">J2W69_002737</name>
</gene>
<organism evidence="6 7">
    <name type="scientific">Rheinheimera soli</name>
    <dbReference type="NCBI Taxonomy" id="443616"/>
    <lineage>
        <taxon>Bacteria</taxon>
        <taxon>Pseudomonadati</taxon>
        <taxon>Pseudomonadota</taxon>
        <taxon>Gammaproteobacteria</taxon>
        <taxon>Chromatiales</taxon>
        <taxon>Chromatiaceae</taxon>
        <taxon>Rheinheimera</taxon>
    </lineage>
</organism>
<evidence type="ECO:0000313" key="7">
    <source>
        <dbReference type="Proteomes" id="UP001257909"/>
    </source>
</evidence>
<evidence type="ECO:0000256" key="4">
    <source>
        <dbReference type="SAM" id="SignalP"/>
    </source>
</evidence>
<name>A0ABU1W1V8_9GAMM</name>
<dbReference type="InterPro" id="IPR011123">
    <property type="entry name" value="Y_Y_Y"/>
</dbReference>
<keyword evidence="4" id="KW-0732">Signal</keyword>
<reference evidence="6 7" key="1">
    <citation type="submission" date="2023-07" db="EMBL/GenBank/DDBJ databases">
        <title>Sorghum-associated microbial communities from plants grown in Nebraska, USA.</title>
        <authorList>
            <person name="Schachtman D."/>
        </authorList>
    </citation>
    <scope>NUCLEOTIDE SEQUENCE [LARGE SCALE GENOMIC DNA]</scope>
    <source>
        <strain evidence="6 7">4138</strain>
    </source>
</reference>
<keyword evidence="6" id="KW-0418">Kinase</keyword>
<proteinExistence type="predicted"/>
<dbReference type="InterPro" id="IPR011006">
    <property type="entry name" value="CheY-like_superfamily"/>
</dbReference>
<dbReference type="InterPro" id="IPR013783">
    <property type="entry name" value="Ig-like_fold"/>
</dbReference>
<protein>
    <recommendedName>
        <fullName evidence="2">histidine kinase</fullName>
        <ecNumber evidence="2">2.7.13.3</ecNumber>
    </recommendedName>
</protein>
<dbReference type="EC" id="2.7.13.3" evidence="2"/>
<comment type="caution">
    <text evidence="6">The sequence shown here is derived from an EMBL/GenBank/DDBJ whole genome shotgun (WGS) entry which is preliminary data.</text>
</comment>
<evidence type="ECO:0000256" key="2">
    <source>
        <dbReference type="ARBA" id="ARBA00012438"/>
    </source>
</evidence>
<dbReference type="InterPro" id="IPR015943">
    <property type="entry name" value="WD40/YVTN_repeat-like_dom_sf"/>
</dbReference>
<feature type="domain" description="Histidine kinase" evidence="5">
    <location>
        <begin position="825"/>
        <end position="1037"/>
    </location>
</feature>
<keyword evidence="6" id="KW-0808">Transferase</keyword>
<dbReference type="InterPro" id="IPR036097">
    <property type="entry name" value="HisK_dim/P_sf"/>
</dbReference>
<evidence type="ECO:0000313" key="6">
    <source>
        <dbReference type="EMBL" id="MDR7121780.1"/>
    </source>
</evidence>
<dbReference type="RefSeq" id="WP_310279386.1">
    <property type="nucleotide sequence ID" value="NZ_JAVDWR010000009.1"/>
</dbReference>
<dbReference type="PANTHER" id="PTHR43547">
    <property type="entry name" value="TWO-COMPONENT HISTIDINE KINASE"/>
    <property type="match status" value="1"/>
</dbReference>
<dbReference type="InterPro" id="IPR003594">
    <property type="entry name" value="HATPase_dom"/>
</dbReference>
<dbReference type="Pfam" id="PF02518">
    <property type="entry name" value="HATPase_c"/>
    <property type="match status" value="1"/>
</dbReference>
<dbReference type="PANTHER" id="PTHR43547:SF2">
    <property type="entry name" value="HYBRID SIGNAL TRANSDUCTION HISTIDINE KINASE C"/>
    <property type="match status" value="1"/>
</dbReference>
<evidence type="ECO:0000259" key="5">
    <source>
        <dbReference type="PROSITE" id="PS50109"/>
    </source>
</evidence>
<dbReference type="Gene3D" id="1.10.287.130">
    <property type="match status" value="1"/>
</dbReference>
<dbReference type="SUPFAM" id="SSF47384">
    <property type="entry name" value="Homodimeric domain of signal transducing histidine kinase"/>
    <property type="match status" value="1"/>
</dbReference>
<dbReference type="InterPro" id="IPR005467">
    <property type="entry name" value="His_kinase_dom"/>
</dbReference>
<sequence>MTFIRLISLLLLVFSGISSAEAITYPVSSPLTRELVPQNGLTQNIVTSMTEDQFGRLWIGTQDGVNVVDGNSIKLLSSLSSKEPLSGKVVISLVADNREAVWVATTQGLNRVDSRDFSVKTLHHQHKPLLGIQRMLLLDQNHLALIVNRHLLILNLNSGEFRDDALFAREVDGMGPASDGIVLKTQAGLVHYRLGQKPVELRVPDEQLADSLQYLLYGETLWLVSAAGLVVSCQEGRCQSLKLPEATDTSVHNINMTLHQDFLYFLRNDDIIIYAPVNQSFRVIRPQLPVKSYTTGANSSIKVLRTGDIVTSRRQGLLFVPDSYRNLSSYPEFSPLTGNGIYAITAVSDLNTSQEKLLMATDKGLQLYQFDTQTHQLITQINYPKKMTPALFLRFENELLLSTVDAGVFSIDLNKALLTPWLPELPKLSDAGTLIDVLKLDNSHQLLLYHQQLVLLQQKQQGYTQLWSSRIPAIRTAKMIYRNGQLVIAAYQQGLLNSQWADWNKPPANWQITAAGNPVLDINPASDGRLRLLTAEKGVQLLHIHTDSVEIEELSGEQQLLNTTAVCSVGLSDGTWLAATHDGLTLYNQNNQLVRHLTLYDGLVQKEFNQYQCGRINDKAYFSGEYGLNLIGSTEAATQHNSKLQFTHIIVDGQNIAFEQHSVDLTAPNTIVLNYSYAPYPVMAPVRFQYRLEPGNDEWFETTASTLRYTQLSTGQYQLYLRAVRFDGSLSETVQLNLHIQPVFWRSPQAYVLYGLSLIFLVWFYFRQRWQIQQAKLQVAETQQQFQLEYTDKLEEAVRLRTVKLEQQQQEFLLMQQEKIEFLTTTSHDLKNLSALIQLNLADVHKYVLPTGQESWQNVHSSCRLLNTLVDDVLELSKLKAGAVKPELQAVNLPYLLQQVYQPFKLMAEERQINLQLNINEELMVLTDPYLLARLLMNLLDNALKNLSAGHSVQLELKKRYRTSRQVYLLVRDSGPGLPEHMRKHWGLAFQRGASGYQGTGLGLSIVKKIAELLVLPVSLYSSERGTCFELRLQQTELQDQQSSTSMGHAAIIESDPQARQFLYYELVRRGFQVAVFNYAKEFARSGQRDFRVLISDIHFHASDDTIADLALLKSCLEPAGKLIFVSSDASVRHRLPDETQLYFMLKPVKRSRLAWLLAKES</sequence>
<dbReference type="SMART" id="SM00387">
    <property type="entry name" value="HATPase_c"/>
    <property type="match status" value="1"/>
</dbReference>
<keyword evidence="3" id="KW-0597">Phosphoprotein</keyword>
<dbReference type="InterPro" id="IPR011110">
    <property type="entry name" value="Reg_prop"/>
</dbReference>
<dbReference type="SUPFAM" id="SSF52172">
    <property type="entry name" value="CheY-like"/>
    <property type="match status" value="1"/>
</dbReference>
<comment type="catalytic activity">
    <reaction evidence="1">
        <text>ATP + protein L-histidine = ADP + protein N-phospho-L-histidine.</text>
        <dbReference type="EC" id="2.7.13.3"/>
    </reaction>
</comment>
<keyword evidence="7" id="KW-1185">Reference proteome</keyword>
<dbReference type="Gene3D" id="2.130.10.10">
    <property type="entry name" value="YVTN repeat-like/Quinoprotein amine dehydrogenase"/>
    <property type="match status" value="3"/>
</dbReference>
<dbReference type="InterPro" id="IPR003661">
    <property type="entry name" value="HisK_dim/P_dom"/>
</dbReference>
<evidence type="ECO:0000256" key="1">
    <source>
        <dbReference type="ARBA" id="ARBA00000085"/>
    </source>
</evidence>
<dbReference type="PROSITE" id="PS50109">
    <property type="entry name" value="HIS_KIN"/>
    <property type="match status" value="1"/>
</dbReference>